<proteinExistence type="inferred from homology"/>
<comment type="subcellular location">
    <subcellularLocation>
        <location evidence="5">Cell membrane</location>
        <topology evidence="5">Peripheral membrane protein</topology>
        <orientation evidence="5">Cytoplasmic side</orientation>
    </subcellularLocation>
    <text evidence="5">Localizes to the Z ring in an FtsZ-dependent manner. Targeted to the membrane through a conserved C-terminal amphipathic helix.</text>
</comment>
<keyword evidence="3 5" id="KW-0472">Membrane</keyword>
<dbReference type="CDD" id="cd24048">
    <property type="entry name" value="ASKHA_NBD_FtsA"/>
    <property type="match status" value="1"/>
</dbReference>
<evidence type="ECO:0000313" key="8">
    <source>
        <dbReference type="EMBL" id="GGF90027.1"/>
    </source>
</evidence>
<dbReference type="NCBIfam" id="TIGR01174">
    <property type="entry name" value="ftsA"/>
    <property type="match status" value="1"/>
</dbReference>
<evidence type="ECO:0000256" key="6">
    <source>
        <dbReference type="PIRNR" id="PIRNR003101"/>
    </source>
</evidence>
<organism evidence="8 9">
    <name type="scientific">Arenimonas maotaiensis</name>
    <dbReference type="NCBI Taxonomy" id="1446479"/>
    <lineage>
        <taxon>Bacteria</taxon>
        <taxon>Pseudomonadati</taxon>
        <taxon>Pseudomonadota</taxon>
        <taxon>Gammaproteobacteria</taxon>
        <taxon>Lysobacterales</taxon>
        <taxon>Lysobacteraceae</taxon>
        <taxon>Arenimonas</taxon>
    </lineage>
</organism>
<keyword evidence="4 5" id="KW-0131">Cell cycle</keyword>
<dbReference type="FunFam" id="3.30.420.40:FF:000035">
    <property type="entry name" value="Cell division protein FtsA"/>
    <property type="match status" value="1"/>
</dbReference>
<dbReference type="GO" id="GO:0032153">
    <property type="term" value="C:cell division site"/>
    <property type="evidence" value="ECO:0007669"/>
    <property type="project" value="UniProtKB-UniRule"/>
</dbReference>
<sequence length="413" mass="44065">MTRKSDKSLIVGLDIGTSKVTALVGEYSHELDEIEVIGLGTHDSRGMRRGVVVDIESTVESIKGAIEEAEVMAGCEIRSVYASISGSHTECRRSSGISPVAGGEVQYHDLDQALQAAKVVAISSDQRIIHAIPQEYILDNFQEGVRNPVGMSAVRLELHALLITAATSAAANIEKCISRCGLQVDGLVLSSLASSHAVLSADEKESGVVLVDMGAGTTDIAVYAGGYIRHTASLPIGGDQVTNDIAHLLRTSTPDAEQLKVRYACALAQLTRADESIQVPGVGGRAPRRMTRQSLAEAVQSRYEEIFEMVHAELRRSGFEEFVRAGLVLTGGAARMEGVVELAEEMLHMPVREGVPQHIQGLGEVVGNPTFATAVGLMQWGRLNDNPRRPGFRGGNAVGGWLGKLGRIIKGEL</sequence>
<keyword evidence="2 5" id="KW-0132">Cell division</keyword>
<dbReference type="Gene3D" id="3.30.1490.110">
    <property type="match status" value="1"/>
</dbReference>
<dbReference type="InterPro" id="IPR003494">
    <property type="entry name" value="SHS2_FtsA"/>
</dbReference>
<keyword evidence="9" id="KW-1185">Reference proteome</keyword>
<name>A0A917CJY5_9GAMM</name>
<dbReference type="PIRSF" id="PIRSF003101">
    <property type="entry name" value="FtsA"/>
    <property type="match status" value="1"/>
</dbReference>
<evidence type="ECO:0000256" key="4">
    <source>
        <dbReference type="ARBA" id="ARBA00023306"/>
    </source>
</evidence>
<dbReference type="GO" id="GO:0009898">
    <property type="term" value="C:cytoplasmic side of plasma membrane"/>
    <property type="evidence" value="ECO:0007669"/>
    <property type="project" value="UniProtKB-UniRule"/>
</dbReference>
<dbReference type="FunFam" id="3.30.420.40:FF:000032">
    <property type="entry name" value="Cell division protein FtsA"/>
    <property type="match status" value="1"/>
</dbReference>
<evidence type="ECO:0000259" key="7">
    <source>
        <dbReference type="SMART" id="SM00842"/>
    </source>
</evidence>
<dbReference type="Pfam" id="PF02491">
    <property type="entry name" value="SHS2_FTSA"/>
    <property type="match status" value="1"/>
</dbReference>
<dbReference type="InterPro" id="IPR050696">
    <property type="entry name" value="FtsA/MreB"/>
</dbReference>
<gene>
    <name evidence="5 8" type="primary">ftsA</name>
    <name evidence="8" type="ORF">GCM10010960_09820</name>
</gene>
<dbReference type="EMBL" id="BMFO01000002">
    <property type="protein sequence ID" value="GGF90027.1"/>
    <property type="molecule type" value="Genomic_DNA"/>
</dbReference>
<evidence type="ECO:0000256" key="1">
    <source>
        <dbReference type="ARBA" id="ARBA00022475"/>
    </source>
</evidence>
<dbReference type="RefSeq" id="WP_188448402.1">
    <property type="nucleotide sequence ID" value="NZ_BMFO01000002.1"/>
</dbReference>
<evidence type="ECO:0000256" key="2">
    <source>
        <dbReference type="ARBA" id="ARBA00022618"/>
    </source>
</evidence>
<dbReference type="GO" id="GO:0043093">
    <property type="term" value="P:FtsZ-dependent cytokinesis"/>
    <property type="evidence" value="ECO:0007669"/>
    <property type="project" value="UniProtKB-UniRule"/>
</dbReference>
<evidence type="ECO:0000256" key="5">
    <source>
        <dbReference type="HAMAP-Rule" id="MF_02033"/>
    </source>
</evidence>
<dbReference type="Pfam" id="PF14450">
    <property type="entry name" value="FtsA"/>
    <property type="match status" value="1"/>
</dbReference>
<dbReference type="SMART" id="SM00842">
    <property type="entry name" value="FtsA"/>
    <property type="match status" value="1"/>
</dbReference>
<evidence type="ECO:0000313" key="9">
    <source>
        <dbReference type="Proteomes" id="UP000632858"/>
    </source>
</evidence>
<dbReference type="InterPro" id="IPR043129">
    <property type="entry name" value="ATPase_NBD"/>
</dbReference>
<dbReference type="NCBIfam" id="NF007009">
    <property type="entry name" value="PRK09472.1"/>
    <property type="match status" value="1"/>
</dbReference>
<keyword evidence="1 5" id="KW-1003">Cell membrane</keyword>
<dbReference type="AlphaFoldDB" id="A0A917CJY5"/>
<comment type="caution">
    <text evidence="8">The sequence shown here is derived from an EMBL/GenBank/DDBJ whole genome shotgun (WGS) entry which is preliminary data.</text>
</comment>
<reference evidence="8" key="2">
    <citation type="submission" date="2020-09" db="EMBL/GenBank/DDBJ databases">
        <authorList>
            <person name="Sun Q."/>
            <person name="Zhou Y."/>
        </authorList>
    </citation>
    <scope>NUCLEOTIDE SEQUENCE</scope>
    <source>
        <strain evidence="8">CGMCC 1.12726</strain>
    </source>
</reference>
<dbReference type="PANTHER" id="PTHR32432:SF4">
    <property type="entry name" value="CELL DIVISION PROTEIN FTSA"/>
    <property type="match status" value="1"/>
</dbReference>
<dbReference type="Gene3D" id="3.30.420.40">
    <property type="match status" value="2"/>
</dbReference>
<feature type="domain" description="SHS2" evidence="7">
    <location>
        <begin position="10"/>
        <end position="198"/>
    </location>
</feature>
<evidence type="ECO:0000256" key="3">
    <source>
        <dbReference type="ARBA" id="ARBA00023136"/>
    </source>
</evidence>
<comment type="subunit">
    <text evidence="5">Self-interacts. Interacts with FtsZ.</text>
</comment>
<dbReference type="InterPro" id="IPR020823">
    <property type="entry name" value="Cell_div_FtsA"/>
</dbReference>
<dbReference type="PANTHER" id="PTHR32432">
    <property type="entry name" value="CELL DIVISION PROTEIN FTSA-RELATED"/>
    <property type="match status" value="1"/>
</dbReference>
<comment type="similarity">
    <text evidence="5 6">Belongs to the FtsA/MreB family.</text>
</comment>
<accession>A0A917CJY5</accession>
<dbReference type="Proteomes" id="UP000632858">
    <property type="component" value="Unassembled WGS sequence"/>
</dbReference>
<dbReference type="SUPFAM" id="SSF53067">
    <property type="entry name" value="Actin-like ATPase domain"/>
    <property type="match status" value="2"/>
</dbReference>
<comment type="function">
    <text evidence="5 6">Cell division protein that is involved in the assembly of the Z ring. May serve as a membrane anchor for the Z ring.</text>
</comment>
<reference evidence="8" key="1">
    <citation type="journal article" date="2014" name="Int. J. Syst. Evol. Microbiol.">
        <title>Complete genome sequence of Corynebacterium casei LMG S-19264T (=DSM 44701T), isolated from a smear-ripened cheese.</title>
        <authorList>
            <consortium name="US DOE Joint Genome Institute (JGI-PGF)"/>
            <person name="Walter F."/>
            <person name="Albersmeier A."/>
            <person name="Kalinowski J."/>
            <person name="Ruckert C."/>
        </authorList>
    </citation>
    <scope>NUCLEOTIDE SEQUENCE</scope>
    <source>
        <strain evidence="8">CGMCC 1.12726</strain>
    </source>
</reference>
<protein>
    <recommendedName>
        <fullName evidence="5 6">Cell division protein FtsA</fullName>
    </recommendedName>
</protein>
<dbReference type="HAMAP" id="MF_02033">
    <property type="entry name" value="FtsA"/>
    <property type="match status" value="1"/>
</dbReference>